<dbReference type="Proteomes" id="UP000697330">
    <property type="component" value="Unassembled WGS sequence"/>
</dbReference>
<sequence length="98" mass="10547">VSVKALTVKDIEKAIGRIDSEFPDKGAEDALIAVAHTCVQAGARIMADEIIHGERSAEEYAGMRRDLEGIAEMTVLTHALTSKGKEVTLEDILKEVLG</sequence>
<accession>A0A921GGY9</accession>
<reference evidence="1" key="1">
    <citation type="journal article" date="2021" name="PeerJ">
        <title>Extensive microbial diversity within the chicken gut microbiome revealed by metagenomics and culture.</title>
        <authorList>
            <person name="Gilroy R."/>
            <person name="Ravi A."/>
            <person name="Getino M."/>
            <person name="Pursley I."/>
            <person name="Horton D.L."/>
            <person name="Alikhan N.F."/>
            <person name="Baker D."/>
            <person name="Gharbi K."/>
            <person name="Hall N."/>
            <person name="Watson M."/>
            <person name="Adriaenssens E.M."/>
            <person name="Foster-Nyarko E."/>
            <person name="Jarju S."/>
            <person name="Secka A."/>
            <person name="Antonio M."/>
            <person name="Oren A."/>
            <person name="Chaudhuri R.R."/>
            <person name="La Ragione R."/>
            <person name="Hildebrand F."/>
            <person name="Pallen M.J."/>
        </authorList>
    </citation>
    <scope>NUCLEOTIDE SEQUENCE</scope>
    <source>
        <strain evidence="1">CHK124-7917</strain>
    </source>
</reference>
<reference evidence="1" key="2">
    <citation type="submission" date="2021-09" db="EMBL/GenBank/DDBJ databases">
        <authorList>
            <person name="Gilroy R."/>
        </authorList>
    </citation>
    <scope>NUCLEOTIDE SEQUENCE</scope>
    <source>
        <strain evidence="1">CHK124-7917</strain>
    </source>
</reference>
<dbReference type="EMBL" id="DYWQ01000131">
    <property type="protein sequence ID" value="HJF45826.1"/>
    <property type="molecule type" value="Genomic_DNA"/>
</dbReference>
<dbReference type="RefSeq" id="WP_274959506.1">
    <property type="nucleotide sequence ID" value="NZ_DYWQ01000131.1"/>
</dbReference>
<evidence type="ECO:0000313" key="2">
    <source>
        <dbReference type="Proteomes" id="UP000697330"/>
    </source>
</evidence>
<evidence type="ECO:0000313" key="1">
    <source>
        <dbReference type="EMBL" id="HJF45826.1"/>
    </source>
</evidence>
<comment type="caution">
    <text evidence="1">The sequence shown here is derived from an EMBL/GenBank/DDBJ whole genome shotgun (WGS) entry which is preliminary data.</text>
</comment>
<name>A0A921GGY9_9ACTN</name>
<gene>
    <name evidence="1" type="ORF">K8U72_08625</name>
</gene>
<proteinExistence type="predicted"/>
<organism evidence="1 2">
    <name type="scientific">Thermophilibacter provencensis</name>
    <dbReference type="NCBI Taxonomy" id="1852386"/>
    <lineage>
        <taxon>Bacteria</taxon>
        <taxon>Bacillati</taxon>
        <taxon>Actinomycetota</taxon>
        <taxon>Coriobacteriia</taxon>
        <taxon>Coriobacteriales</taxon>
        <taxon>Atopobiaceae</taxon>
        <taxon>Thermophilibacter</taxon>
    </lineage>
</organism>
<protein>
    <submittedName>
        <fullName evidence="1">Uncharacterized protein</fullName>
    </submittedName>
</protein>
<feature type="non-terminal residue" evidence="1">
    <location>
        <position position="1"/>
    </location>
</feature>
<dbReference type="AlphaFoldDB" id="A0A921GGY9"/>